<feature type="transmembrane region" description="Helical" evidence="10">
    <location>
        <begin position="160"/>
        <end position="182"/>
    </location>
</feature>
<dbReference type="NCBIfam" id="TIGR00797">
    <property type="entry name" value="matE"/>
    <property type="match status" value="1"/>
</dbReference>
<feature type="transmembrane region" description="Helical" evidence="10">
    <location>
        <begin position="188"/>
        <end position="211"/>
    </location>
</feature>
<keyword evidence="12" id="KW-1185">Reference proteome</keyword>
<dbReference type="EMBL" id="RJVO01000003">
    <property type="protein sequence ID" value="ROH91045.1"/>
    <property type="molecule type" value="Genomic_DNA"/>
</dbReference>
<dbReference type="GO" id="GO:0042910">
    <property type="term" value="F:xenobiotic transmembrane transporter activity"/>
    <property type="evidence" value="ECO:0007669"/>
    <property type="project" value="InterPro"/>
</dbReference>
<dbReference type="GO" id="GO:0006811">
    <property type="term" value="P:monoatomic ion transport"/>
    <property type="evidence" value="ECO:0007669"/>
    <property type="project" value="UniProtKB-KW"/>
</dbReference>
<feature type="transmembrane region" description="Helical" evidence="10">
    <location>
        <begin position="413"/>
        <end position="432"/>
    </location>
</feature>
<evidence type="ECO:0000256" key="10">
    <source>
        <dbReference type="SAM" id="Phobius"/>
    </source>
</evidence>
<comment type="subcellular location">
    <subcellularLocation>
        <location evidence="1">Cell inner membrane</location>
        <topology evidence="1">Multi-pass membrane protein</topology>
    </subcellularLocation>
</comment>
<evidence type="ECO:0000256" key="4">
    <source>
        <dbReference type="ARBA" id="ARBA00022475"/>
    </source>
</evidence>
<feature type="transmembrane region" description="Helical" evidence="10">
    <location>
        <begin position="16"/>
        <end position="36"/>
    </location>
</feature>
<feature type="transmembrane region" description="Helical" evidence="10">
    <location>
        <begin position="318"/>
        <end position="342"/>
    </location>
</feature>
<feature type="transmembrane region" description="Helical" evidence="10">
    <location>
        <begin position="236"/>
        <end position="260"/>
    </location>
</feature>
<evidence type="ECO:0000313" key="12">
    <source>
        <dbReference type="Proteomes" id="UP000282106"/>
    </source>
</evidence>
<keyword evidence="7" id="KW-0406">Ion transport</keyword>
<dbReference type="Proteomes" id="UP000282106">
    <property type="component" value="Unassembled WGS sequence"/>
</dbReference>
<evidence type="ECO:0000256" key="7">
    <source>
        <dbReference type="ARBA" id="ARBA00023065"/>
    </source>
</evidence>
<feature type="transmembrane region" description="Helical" evidence="10">
    <location>
        <begin position="354"/>
        <end position="375"/>
    </location>
</feature>
<dbReference type="InterPro" id="IPR002528">
    <property type="entry name" value="MATE_fam"/>
</dbReference>
<feature type="transmembrane region" description="Helical" evidence="10">
    <location>
        <begin position="129"/>
        <end position="148"/>
    </location>
</feature>
<keyword evidence="3" id="KW-0050">Antiport</keyword>
<dbReference type="GO" id="GO:0015297">
    <property type="term" value="F:antiporter activity"/>
    <property type="evidence" value="ECO:0007669"/>
    <property type="project" value="UniProtKB-KW"/>
</dbReference>
<organism evidence="11 12">
    <name type="scientific">Stagnimonas aquatica</name>
    <dbReference type="NCBI Taxonomy" id="2689987"/>
    <lineage>
        <taxon>Bacteria</taxon>
        <taxon>Pseudomonadati</taxon>
        <taxon>Pseudomonadota</taxon>
        <taxon>Gammaproteobacteria</taxon>
        <taxon>Nevskiales</taxon>
        <taxon>Nevskiaceae</taxon>
        <taxon>Stagnimonas</taxon>
    </lineage>
</organism>
<gene>
    <name evidence="11" type="ORF">ED208_08740</name>
</gene>
<evidence type="ECO:0000256" key="5">
    <source>
        <dbReference type="ARBA" id="ARBA00022692"/>
    </source>
</evidence>
<dbReference type="PIRSF" id="PIRSF006603">
    <property type="entry name" value="DinF"/>
    <property type="match status" value="1"/>
</dbReference>
<accession>A0A3N0VEF3</accession>
<feature type="transmembrane region" description="Helical" evidence="10">
    <location>
        <begin position="382"/>
        <end position="401"/>
    </location>
</feature>
<feature type="transmembrane region" description="Helical" evidence="10">
    <location>
        <begin position="92"/>
        <end position="109"/>
    </location>
</feature>
<dbReference type="AlphaFoldDB" id="A0A3N0VEF3"/>
<dbReference type="GO" id="GO:0005886">
    <property type="term" value="C:plasma membrane"/>
    <property type="evidence" value="ECO:0007669"/>
    <property type="project" value="UniProtKB-SubCell"/>
</dbReference>
<evidence type="ECO:0000313" key="11">
    <source>
        <dbReference type="EMBL" id="ROH91045.1"/>
    </source>
</evidence>
<keyword evidence="8 10" id="KW-0472">Membrane</keyword>
<evidence type="ECO:0000256" key="1">
    <source>
        <dbReference type="ARBA" id="ARBA00004429"/>
    </source>
</evidence>
<dbReference type="Pfam" id="PF01554">
    <property type="entry name" value="MatE"/>
    <property type="match status" value="2"/>
</dbReference>
<evidence type="ECO:0000256" key="2">
    <source>
        <dbReference type="ARBA" id="ARBA00022448"/>
    </source>
</evidence>
<dbReference type="InParanoid" id="A0A3N0VEF3"/>
<comment type="caution">
    <text evidence="11">The sequence shown here is derived from an EMBL/GenBank/DDBJ whole genome shotgun (WGS) entry which is preliminary data.</text>
</comment>
<dbReference type="PANTHER" id="PTHR43298">
    <property type="entry name" value="MULTIDRUG RESISTANCE PROTEIN NORM-RELATED"/>
    <property type="match status" value="1"/>
</dbReference>
<evidence type="ECO:0000256" key="8">
    <source>
        <dbReference type="ARBA" id="ARBA00023136"/>
    </source>
</evidence>
<evidence type="ECO:0000256" key="6">
    <source>
        <dbReference type="ARBA" id="ARBA00022989"/>
    </source>
</evidence>
<keyword evidence="6 10" id="KW-1133">Transmembrane helix</keyword>
<dbReference type="PANTHER" id="PTHR43298:SF2">
    <property type="entry name" value="FMN_FAD EXPORTER YEEO-RELATED"/>
    <property type="match status" value="1"/>
</dbReference>
<keyword evidence="4" id="KW-1003">Cell membrane</keyword>
<reference evidence="11 12" key="1">
    <citation type="submission" date="2018-10" db="EMBL/GenBank/DDBJ databases">
        <authorList>
            <person name="Chen W.-M."/>
        </authorList>
    </citation>
    <scope>NUCLEOTIDE SEQUENCE [LARGE SCALE GENOMIC DNA]</scope>
    <source>
        <strain evidence="11 12">THS-13</strain>
    </source>
</reference>
<sequence>MTTGPIRNHVLRMMSFMLVGMLTQTLYALVDIWWVSRLGKEAIAAVSVASNLMFVVLAVSQTLGVGVVALVSQAFGAKNERQVQYLFNQAQAQSIAAALLFLLIGYAGKDYYAARLAGDAITAGLASQFLAWFIPAQSLLFLMTGLGSALRGIGAMKPGLIAQVGSVLLNMLLAPFLIFGWLGAPALGVAGAALATFLATLSAVLGLVWYLGRASTYLRIDWAQWRPDWALWRRMLSIGLPSGAEFLIMSLILGLIYWVIRPFGAEAQAGFGIGMRIMQAGFMPAVALSFAVAAVAGQNYGAGHHQRVRQSFTESAKLNIGFMLLFTLVCQLAPALMMGWFSSEPTVVTVGADYLRYISWNYVASGLIMVAAGVFQGLGNTLPSLLASASRLLSFVLPVLWLAGREGFQLHQVWIASAISVGLQMVLSLALLRREFRRKLTAPGAG</sequence>
<feature type="transmembrane region" description="Helical" evidence="10">
    <location>
        <begin position="280"/>
        <end position="297"/>
    </location>
</feature>
<dbReference type="InterPro" id="IPR048279">
    <property type="entry name" value="MdtK-like"/>
</dbReference>
<protein>
    <recommendedName>
        <fullName evidence="9">Multidrug-efflux transporter</fullName>
    </recommendedName>
</protein>
<dbReference type="InterPro" id="IPR050222">
    <property type="entry name" value="MATE_MdtK"/>
</dbReference>
<name>A0A3N0VEF3_9GAMM</name>
<evidence type="ECO:0000256" key="3">
    <source>
        <dbReference type="ARBA" id="ARBA00022449"/>
    </source>
</evidence>
<feature type="transmembrane region" description="Helical" evidence="10">
    <location>
        <begin position="42"/>
        <end position="71"/>
    </location>
</feature>
<evidence type="ECO:0000256" key="9">
    <source>
        <dbReference type="ARBA" id="ARBA00031636"/>
    </source>
</evidence>
<dbReference type="RefSeq" id="WP_123211500.1">
    <property type="nucleotide sequence ID" value="NZ_RJVO01000003.1"/>
</dbReference>
<proteinExistence type="predicted"/>
<keyword evidence="5 10" id="KW-0812">Transmembrane</keyword>
<keyword evidence="2" id="KW-0813">Transport</keyword>